<keyword evidence="1" id="KW-0378">Hydrolase</keyword>
<accession>A0A3M0HW02</accession>
<evidence type="ECO:0000256" key="2">
    <source>
        <dbReference type="SAM" id="Phobius"/>
    </source>
</evidence>
<dbReference type="InterPro" id="IPR001932">
    <property type="entry name" value="PPM-type_phosphatase-like_dom"/>
</dbReference>
<dbReference type="Proteomes" id="UP000270471">
    <property type="component" value="Unassembled WGS sequence"/>
</dbReference>
<evidence type="ECO:0000259" key="3">
    <source>
        <dbReference type="SMART" id="SM00331"/>
    </source>
</evidence>
<dbReference type="AlphaFoldDB" id="A0A3M0HW02"/>
<gene>
    <name evidence="4" type="ORF">CTZ28_38985</name>
</gene>
<sequence>MVHGRPGREVVALHSMWEHPRLITAGLTSMPLALLVVDQLLIPSIRLGPLMVGAPALAAVFCPPLGVVAVIAITIPCVVLAAAGNLNLGTANFWVQLTALMLICAGAVGASWIRERREDELARTRAVAEVTQRVLLKPLPPSIGDLSLASVYLAANEDAAVGGDLYAVADVGGRVRILIGDAHGKGLAAVETASYVLSAFRRSVRRRGPLHAMVTDLEEDFREDLRDATAAQPDTSSASLALEEFVTAVVLEVPEKGDGLTFMINFGHPPPLLIDHGQVTVLAPRSCAPPLGLGDLDGAFPHVETVDFPPGATLLLYTDGVIEARNRAGDFYPLANRLPGWARLAPEALLSAIHSDLRRYVGRGLSDDVTMVALHRTRPA</sequence>
<feature type="transmembrane region" description="Helical" evidence="2">
    <location>
        <begin position="93"/>
        <end position="113"/>
    </location>
</feature>
<feature type="transmembrane region" description="Helical" evidence="2">
    <location>
        <begin position="54"/>
        <end position="81"/>
    </location>
</feature>
<dbReference type="SUPFAM" id="SSF81606">
    <property type="entry name" value="PP2C-like"/>
    <property type="match status" value="1"/>
</dbReference>
<keyword evidence="2" id="KW-0812">Transmembrane</keyword>
<dbReference type="EMBL" id="PENI01000039">
    <property type="protein sequence ID" value="RMB80684.1"/>
    <property type="molecule type" value="Genomic_DNA"/>
</dbReference>
<keyword evidence="5" id="KW-1185">Reference proteome</keyword>
<dbReference type="PANTHER" id="PTHR43156">
    <property type="entry name" value="STAGE II SPORULATION PROTEIN E-RELATED"/>
    <property type="match status" value="1"/>
</dbReference>
<evidence type="ECO:0000313" key="5">
    <source>
        <dbReference type="Proteomes" id="UP000270471"/>
    </source>
</evidence>
<protein>
    <recommendedName>
        <fullName evidence="3">PPM-type phosphatase domain-containing protein</fullName>
    </recommendedName>
</protein>
<evidence type="ECO:0000313" key="4">
    <source>
        <dbReference type="EMBL" id="RMB80684.1"/>
    </source>
</evidence>
<keyword evidence="2" id="KW-0472">Membrane</keyword>
<keyword evidence="2" id="KW-1133">Transmembrane helix</keyword>
<proteinExistence type="predicted"/>
<comment type="caution">
    <text evidence="4">The sequence shown here is derived from an EMBL/GenBank/DDBJ whole genome shotgun (WGS) entry which is preliminary data.</text>
</comment>
<dbReference type="OrthoDB" id="311904at2"/>
<dbReference type="GO" id="GO:0016791">
    <property type="term" value="F:phosphatase activity"/>
    <property type="evidence" value="ECO:0007669"/>
    <property type="project" value="TreeGrafter"/>
</dbReference>
<dbReference type="SMART" id="SM00331">
    <property type="entry name" value="PP2C_SIG"/>
    <property type="match status" value="1"/>
</dbReference>
<dbReference type="Gene3D" id="3.60.40.10">
    <property type="entry name" value="PPM-type phosphatase domain"/>
    <property type="match status" value="1"/>
</dbReference>
<reference evidence="4 5" key="1">
    <citation type="submission" date="2017-11" db="EMBL/GenBank/DDBJ databases">
        <title>Draft genome of actinobacteria isolated from guarana (Paullinia cupana (Mart.) Ducke.</title>
        <authorList>
            <person name="Siqueira K.A."/>
            <person name="Liotti R.G."/>
            <person name="Mendes T.A.O."/>
            <person name="Soares M.A."/>
        </authorList>
    </citation>
    <scope>NUCLEOTIDE SEQUENCE [LARGE SCALE GENOMIC DNA]</scope>
    <source>
        <strain evidence="4 5">193</strain>
    </source>
</reference>
<name>A0A3M0HW02_9ACTN</name>
<dbReference type="PANTHER" id="PTHR43156:SF2">
    <property type="entry name" value="STAGE II SPORULATION PROTEIN E"/>
    <property type="match status" value="1"/>
</dbReference>
<dbReference type="InterPro" id="IPR052016">
    <property type="entry name" value="Bact_Sigma-Reg"/>
</dbReference>
<dbReference type="Pfam" id="PF07228">
    <property type="entry name" value="SpoIIE"/>
    <property type="match status" value="1"/>
</dbReference>
<dbReference type="InterPro" id="IPR036457">
    <property type="entry name" value="PPM-type-like_dom_sf"/>
</dbReference>
<evidence type="ECO:0000256" key="1">
    <source>
        <dbReference type="ARBA" id="ARBA00022801"/>
    </source>
</evidence>
<dbReference type="RefSeq" id="WP_121894539.1">
    <property type="nucleotide sequence ID" value="NZ_PENI01000039.1"/>
</dbReference>
<feature type="domain" description="PPM-type phosphatase" evidence="3">
    <location>
        <begin position="146"/>
        <end position="376"/>
    </location>
</feature>
<feature type="transmembrane region" description="Helical" evidence="2">
    <location>
        <begin position="22"/>
        <end position="42"/>
    </location>
</feature>
<organism evidence="4 5">
    <name type="scientific">Streptomyces shenzhenensis</name>
    <dbReference type="NCBI Taxonomy" id="943815"/>
    <lineage>
        <taxon>Bacteria</taxon>
        <taxon>Bacillati</taxon>
        <taxon>Actinomycetota</taxon>
        <taxon>Actinomycetes</taxon>
        <taxon>Kitasatosporales</taxon>
        <taxon>Streptomycetaceae</taxon>
        <taxon>Streptomyces</taxon>
    </lineage>
</organism>